<organism evidence="3 4">
    <name type="scientific">Streptomyces genisteinicus</name>
    <dbReference type="NCBI Taxonomy" id="2768068"/>
    <lineage>
        <taxon>Bacteria</taxon>
        <taxon>Bacillati</taxon>
        <taxon>Actinomycetota</taxon>
        <taxon>Actinomycetes</taxon>
        <taxon>Kitasatosporales</taxon>
        <taxon>Streptomycetaceae</taxon>
        <taxon>Streptomyces</taxon>
    </lineage>
</organism>
<sequence length="107" mass="10745">MRTGGTPTTALAGDAGAGGDRRFDGPGGSVRGAALHHEARPRPADGRAAASQEVAIAPLGVLYTVCGLLLVVLFGEAPVTLLCGLLLVIPGGVSLVRSYLRARSARG</sequence>
<keyword evidence="4" id="KW-1185">Reference proteome</keyword>
<feature type="compositionally biased region" description="Low complexity" evidence="1">
    <location>
        <begin position="1"/>
        <end position="14"/>
    </location>
</feature>
<reference evidence="3 4" key="1">
    <citation type="submission" date="2020-08" db="EMBL/GenBank/DDBJ databases">
        <title>A novel species.</title>
        <authorList>
            <person name="Gao J."/>
        </authorList>
    </citation>
    <scope>NUCLEOTIDE SEQUENCE [LARGE SCALE GENOMIC DNA]</scope>
    <source>
        <strain evidence="3 4">CRPJ-33</strain>
    </source>
</reference>
<evidence type="ECO:0000256" key="2">
    <source>
        <dbReference type="SAM" id="Phobius"/>
    </source>
</evidence>
<protein>
    <submittedName>
        <fullName evidence="3">Uncharacterized protein</fullName>
    </submittedName>
</protein>
<dbReference type="Proteomes" id="UP000516230">
    <property type="component" value="Chromosome"/>
</dbReference>
<keyword evidence="2" id="KW-1133">Transmembrane helix</keyword>
<accession>A0A7H0HZ92</accession>
<dbReference type="KEGG" id="sgj:IAG43_24975"/>
<proteinExistence type="predicted"/>
<feature type="region of interest" description="Disordered" evidence="1">
    <location>
        <begin position="1"/>
        <end position="47"/>
    </location>
</feature>
<evidence type="ECO:0000256" key="1">
    <source>
        <dbReference type="SAM" id="MobiDB-lite"/>
    </source>
</evidence>
<name>A0A7H0HZ92_9ACTN</name>
<feature type="transmembrane region" description="Helical" evidence="2">
    <location>
        <begin position="79"/>
        <end position="100"/>
    </location>
</feature>
<evidence type="ECO:0000313" key="4">
    <source>
        <dbReference type="Proteomes" id="UP000516230"/>
    </source>
</evidence>
<dbReference type="AlphaFoldDB" id="A0A7H0HZ92"/>
<gene>
    <name evidence="3" type="ORF">IAG43_24975</name>
</gene>
<keyword evidence="2" id="KW-0812">Transmembrane</keyword>
<feature type="compositionally biased region" description="Basic and acidic residues" evidence="1">
    <location>
        <begin position="35"/>
        <end position="45"/>
    </location>
</feature>
<evidence type="ECO:0000313" key="3">
    <source>
        <dbReference type="EMBL" id="QNP65858.1"/>
    </source>
</evidence>
<feature type="transmembrane region" description="Helical" evidence="2">
    <location>
        <begin position="54"/>
        <end position="73"/>
    </location>
</feature>
<dbReference type="EMBL" id="CP060825">
    <property type="protein sequence ID" value="QNP65858.1"/>
    <property type="molecule type" value="Genomic_DNA"/>
</dbReference>
<keyword evidence="2" id="KW-0472">Membrane</keyword>
<dbReference type="RefSeq" id="WP_187742922.1">
    <property type="nucleotide sequence ID" value="NZ_CP060825.1"/>
</dbReference>